<reference evidence="1 2" key="1">
    <citation type="submission" date="2016-10" db="EMBL/GenBank/DDBJ databases">
        <title>Rhodobacter sp. LPB0142, isolated from sea water.</title>
        <authorList>
            <person name="Kim E."/>
            <person name="Yi H."/>
        </authorList>
    </citation>
    <scope>NUCLEOTIDE SEQUENCE [LARGE SCALE GENOMIC DNA]</scope>
    <source>
        <strain evidence="1 2">LPB0142</strain>
        <plasmid evidence="2">Plasmid pej01</plasmid>
    </source>
</reference>
<organism evidence="1 2">
    <name type="scientific">Rhodobacter xanthinilyticus</name>
    <dbReference type="NCBI Taxonomy" id="1850250"/>
    <lineage>
        <taxon>Bacteria</taxon>
        <taxon>Pseudomonadati</taxon>
        <taxon>Pseudomonadota</taxon>
        <taxon>Alphaproteobacteria</taxon>
        <taxon>Rhodobacterales</taxon>
        <taxon>Rhodobacter group</taxon>
        <taxon>Rhodobacter</taxon>
    </lineage>
</organism>
<dbReference type="AlphaFoldDB" id="A0A1D9MHQ9"/>
<sequence length="71" mass="7729">MAIAFQFALDANLPIGISVANAEEIDTVLALTTSAIPLNRRIIENATPQYHRRTLKRLLICGPRNLGGGEQ</sequence>
<protein>
    <submittedName>
        <fullName evidence="1">Uncharacterized protein</fullName>
    </submittedName>
</protein>
<dbReference type="KEGG" id="rhp:LPB142_17745"/>
<keyword evidence="2" id="KW-1185">Reference proteome</keyword>
<proteinExistence type="predicted"/>
<dbReference type="EMBL" id="CP017782">
    <property type="protein sequence ID" value="AOZ71299.1"/>
    <property type="molecule type" value="Genomic_DNA"/>
</dbReference>
<geneLocation type="plasmid" evidence="2">
    <name>pej01</name>
</geneLocation>
<dbReference type="RefSeq" id="WP_071167422.1">
    <property type="nucleotide sequence ID" value="NZ_CP017782.1"/>
</dbReference>
<evidence type="ECO:0000313" key="1">
    <source>
        <dbReference type="EMBL" id="AOZ71299.1"/>
    </source>
</evidence>
<evidence type="ECO:0000313" key="2">
    <source>
        <dbReference type="Proteomes" id="UP000176562"/>
    </source>
</evidence>
<dbReference type="Proteomes" id="UP000176562">
    <property type="component" value="Plasmid pEJ01"/>
</dbReference>
<accession>A0A1D9MHQ9</accession>
<gene>
    <name evidence="1" type="ORF">LPB142_17745</name>
</gene>
<name>A0A1D9MHQ9_9RHOB</name>
<keyword evidence="1" id="KW-0614">Plasmid</keyword>